<evidence type="ECO:0000256" key="4">
    <source>
        <dbReference type="ARBA" id="ARBA00022989"/>
    </source>
</evidence>
<reference evidence="8" key="1">
    <citation type="submission" date="2021-02" db="EMBL/GenBank/DDBJ databases">
        <authorList>
            <person name="Nowell W R."/>
        </authorList>
    </citation>
    <scope>NUCLEOTIDE SEQUENCE</scope>
</reference>
<keyword evidence="3 7" id="KW-0732">Signal</keyword>
<evidence type="ECO:0000256" key="1">
    <source>
        <dbReference type="ARBA" id="ARBA00004167"/>
    </source>
</evidence>
<protein>
    <recommendedName>
        <fullName evidence="10">Autophagy-related protein 27</fullName>
    </recommendedName>
</protein>
<dbReference type="PANTHER" id="PTHR15071">
    <property type="entry name" value="MANNOSE-6-PHOSPHATE RECEPTOR FAMILY MEMBER"/>
    <property type="match status" value="1"/>
</dbReference>
<keyword evidence="9" id="KW-1185">Reference proteome</keyword>
<gene>
    <name evidence="8" type="ORF">XAT740_LOCUS10146</name>
</gene>
<keyword evidence="2 6" id="KW-0812">Transmembrane</keyword>
<dbReference type="PANTHER" id="PTHR15071:SF0">
    <property type="entry name" value="MANNOSE 6-PHOSPHATE RECEPTOR-LIKE PROTEIN 1"/>
    <property type="match status" value="1"/>
</dbReference>
<comment type="caution">
    <text evidence="8">The sequence shown here is derived from an EMBL/GenBank/DDBJ whole genome shotgun (WGS) entry which is preliminary data.</text>
</comment>
<evidence type="ECO:0000256" key="2">
    <source>
        <dbReference type="ARBA" id="ARBA00022692"/>
    </source>
</evidence>
<feature type="signal peptide" evidence="7">
    <location>
        <begin position="1"/>
        <end position="22"/>
    </location>
</feature>
<feature type="transmembrane region" description="Helical" evidence="6">
    <location>
        <begin position="184"/>
        <end position="206"/>
    </location>
</feature>
<evidence type="ECO:0000256" key="7">
    <source>
        <dbReference type="SAM" id="SignalP"/>
    </source>
</evidence>
<keyword evidence="4 6" id="KW-1133">Transmembrane helix</keyword>
<organism evidence="8 9">
    <name type="scientific">Adineta ricciae</name>
    <name type="common">Rotifer</name>
    <dbReference type="NCBI Taxonomy" id="249248"/>
    <lineage>
        <taxon>Eukaryota</taxon>
        <taxon>Metazoa</taxon>
        <taxon>Spiralia</taxon>
        <taxon>Gnathifera</taxon>
        <taxon>Rotifera</taxon>
        <taxon>Eurotatoria</taxon>
        <taxon>Bdelloidea</taxon>
        <taxon>Adinetida</taxon>
        <taxon>Adinetidae</taxon>
        <taxon>Adineta</taxon>
    </lineage>
</organism>
<name>A0A814CKS0_ADIRI</name>
<proteinExistence type="predicted"/>
<evidence type="ECO:0000313" key="9">
    <source>
        <dbReference type="Proteomes" id="UP000663828"/>
    </source>
</evidence>
<dbReference type="Pfam" id="PF09451">
    <property type="entry name" value="ATG27"/>
    <property type="match status" value="1"/>
</dbReference>
<dbReference type="InterPro" id="IPR018939">
    <property type="entry name" value="Autophagy-rel_prot_27"/>
</dbReference>
<evidence type="ECO:0008006" key="10">
    <source>
        <dbReference type="Google" id="ProtNLM"/>
    </source>
</evidence>
<dbReference type="GO" id="GO:0000139">
    <property type="term" value="C:Golgi membrane"/>
    <property type="evidence" value="ECO:0007669"/>
    <property type="project" value="UniProtKB-SubCell"/>
</dbReference>
<sequence length="254" mass="27788">MMHIRLASVGLLLLCLIYHASTQHAICNSLEGYDTKFLLNAVQWRVTTDYQCLGHLAANSPNCLNEYSACQNSSASTNITALGALSTTVFYENDPGEKGFYALFARAPNQTVSNTTTCAPSFKIKFRCNLQSHWFAPVGDETANTPQPTDIDVDDDCLTTMTFDFPGACIHEDKPKKGLSGGSVFLLILFSVLIAYFLVGVAYNGLYKHKSGVHLIPQAEFWISLPLLAIEGCRTTLSICSRSSSESRATYDSV</sequence>
<evidence type="ECO:0000256" key="5">
    <source>
        <dbReference type="ARBA" id="ARBA00023136"/>
    </source>
</evidence>
<accession>A0A814CKS0</accession>
<dbReference type="AlphaFoldDB" id="A0A814CKS0"/>
<feature type="chain" id="PRO_5032721774" description="Autophagy-related protein 27" evidence="7">
    <location>
        <begin position="23"/>
        <end position="254"/>
    </location>
</feature>
<comment type="subcellular location">
    <subcellularLocation>
        <location evidence="1">Membrane</location>
        <topology evidence="1">Single-pass membrane protein</topology>
    </subcellularLocation>
</comment>
<dbReference type="Proteomes" id="UP000663828">
    <property type="component" value="Unassembled WGS sequence"/>
</dbReference>
<evidence type="ECO:0000313" key="8">
    <source>
        <dbReference type="EMBL" id="CAF0941553.1"/>
    </source>
</evidence>
<evidence type="ECO:0000256" key="6">
    <source>
        <dbReference type="SAM" id="Phobius"/>
    </source>
</evidence>
<evidence type="ECO:0000256" key="3">
    <source>
        <dbReference type="ARBA" id="ARBA00022729"/>
    </source>
</evidence>
<dbReference type="EMBL" id="CAJNOR010000536">
    <property type="protein sequence ID" value="CAF0941553.1"/>
    <property type="molecule type" value="Genomic_DNA"/>
</dbReference>
<keyword evidence="5 6" id="KW-0472">Membrane</keyword>